<evidence type="ECO:0000256" key="2">
    <source>
        <dbReference type="ARBA" id="ARBA00022692"/>
    </source>
</evidence>
<feature type="transmembrane region" description="Helical" evidence="6">
    <location>
        <begin position="209"/>
        <end position="228"/>
    </location>
</feature>
<dbReference type="PANTHER" id="PTHR31310:SF10">
    <property type="entry name" value="INOSITOLPHOSPHOTRANSFERASE AUR1_IPT1 DOMAIN-CONTAINING PROTEIN"/>
    <property type="match status" value="1"/>
</dbReference>
<evidence type="ECO:0000256" key="5">
    <source>
        <dbReference type="SAM" id="MobiDB-lite"/>
    </source>
</evidence>
<feature type="compositionally biased region" description="Basic and acidic residues" evidence="5">
    <location>
        <begin position="63"/>
        <end position="78"/>
    </location>
</feature>
<dbReference type="OrthoDB" id="2566866at2759"/>
<feature type="transmembrane region" description="Helical" evidence="6">
    <location>
        <begin position="290"/>
        <end position="311"/>
    </location>
</feature>
<evidence type="ECO:0000256" key="1">
    <source>
        <dbReference type="ARBA" id="ARBA00004141"/>
    </source>
</evidence>
<dbReference type="GO" id="GO:0016020">
    <property type="term" value="C:membrane"/>
    <property type="evidence" value="ECO:0007669"/>
    <property type="project" value="UniProtKB-SubCell"/>
</dbReference>
<dbReference type="InterPro" id="IPR026841">
    <property type="entry name" value="Aur1/Ipt1"/>
</dbReference>
<dbReference type="Pfam" id="PF14378">
    <property type="entry name" value="PAP2_3"/>
    <property type="match status" value="1"/>
</dbReference>
<dbReference type="CDD" id="cd03386">
    <property type="entry name" value="PAP2_Aur1_like"/>
    <property type="match status" value="1"/>
</dbReference>
<keyword evidence="4 6" id="KW-0472">Membrane</keyword>
<dbReference type="Proteomes" id="UP000481288">
    <property type="component" value="Unassembled WGS sequence"/>
</dbReference>
<dbReference type="EMBL" id="QGMG01001070">
    <property type="protein sequence ID" value="TVY50608.1"/>
    <property type="molecule type" value="Genomic_DNA"/>
</dbReference>
<dbReference type="AlphaFoldDB" id="A0A7D8UNC1"/>
<gene>
    <name evidence="8" type="ORF">LCER1_G007250</name>
</gene>
<dbReference type="InterPro" id="IPR052185">
    <property type="entry name" value="IPC_Synthase-Related"/>
</dbReference>
<reference evidence="8 9" key="1">
    <citation type="submission" date="2018-05" db="EMBL/GenBank/DDBJ databases">
        <title>Whole genome sequencing for identification of molecular markers to develop diagnostic detection tools for the regulated plant pathogen Lachnellula willkommii.</title>
        <authorList>
            <person name="Giroux E."/>
            <person name="Bilodeau G."/>
        </authorList>
    </citation>
    <scope>NUCLEOTIDE SEQUENCE [LARGE SCALE GENOMIC DNA]</scope>
    <source>
        <strain evidence="8 9">CBS 625.97</strain>
    </source>
</reference>
<feature type="transmembrane region" description="Helical" evidence="6">
    <location>
        <begin position="20"/>
        <end position="39"/>
    </location>
</feature>
<comment type="subcellular location">
    <subcellularLocation>
        <location evidence="1">Membrane</location>
        <topology evidence="1">Multi-pass membrane protein</topology>
    </subcellularLocation>
</comment>
<sequence length="411" mass="47786">MATFPIEEPQWNSAPAWKLPGWAEPIMVASILVGSMIITRRHNFRIFDRRRQYNLLDEDPDFESARSSDDMPSRDHMVGNEGDDSSIDSMSTMKNPPKRRRCCGMNVYTPNTSRFADYYHSRILQKFPFLIEMFYWIITYAFYRCTSLLSNAVFSKTGIWDVAQDHGLSVLEFEQFSWLSFLWPVHERDVQQWFMHGHQTFLTVLNRSYALIHIPGTVGFIAWYYYAAPSFNTFAVVRRTMTLTNLLAFIIFIFYPCMPPRLLPPEYGFLDSVGRNNAQSVWMSGKYVNALAAMPSMHFGYAFIIGTTFIYHSGVFRRTLETGETRRSKPWALFYVLLAIWYPIWILTTIVATANHYYLDAVMAFFVVLVAYLGNRVFLGFLPLEDLLLWCLRLNKPVPTTGDKMRRKSAS</sequence>
<evidence type="ECO:0000259" key="7">
    <source>
        <dbReference type="Pfam" id="PF14378"/>
    </source>
</evidence>
<organism evidence="8 9">
    <name type="scientific">Lachnellula cervina</name>
    <dbReference type="NCBI Taxonomy" id="1316786"/>
    <lineage>
        <taxon>Eukaryota</taxon>
        <taxon>Fungi</taxon>
        <taxon>Dikarya</taxon>
        <taxon>Ascomycota</taxon>
        <taxon>Pezizomycotina</taxon>
        <taxon>Leotiomycetes</taxon>
        <taxon>Helotiales</taxon>
        <taxon>Lachnaceae</taxon>
        <taxon>Lachnellula</taxon>
    </lineage>
</organism>
<proteinExistence type="predicted"/>
<protein>
    <recommendedName>
        <fullName evidence="7">Inositolphosphotransferase Aur1/Ipt1 domain-containing protein</fullName>
    </recommendedName>
</protein>
<evidence type="ECO:0000256" key="4">
    <source>
        <dbReference type="ARBA" id="ARBA00023136"/>
    </source>
</evidence>
<keyword evidence="9" id="KW-1185">Reference proteome</keyword>
<evidence type="ECO:0000313" key="8">
    <source>
        <dbReference type="EMBL" id="TVY50608.1"/>
    </source>
</evidence>
<comment type="caution">
    <text evidence="8">The sequence shown here is derived from an EMBL/GenBank/DDBJ whole genome shotgun (WGS) entry which is preliminary data.</text>
</comment>
<feature type="domain" description="Inositolphosphotransferase Aur1/Ipt1" evidence="7">
    <location>
        <begin position="186"/>
        <end position="314"/>
    </location>
</feature>
<feature type="transmembrane region" description="Helical" evidence="6">
    <location>
        <begin position="357"/>
        <end position="374"/>
    </location>
</feature>
<evidence type="ECO:0000256" key="3">
    <source>
        <dbReference type="ARBA" id="ARBA00022989"/>
    </source>
</evidence>
<evidence type="ECO:0000313" key="9">
    <source>
        <dbReference type="Proteomes" id="UP000481288"/>
    </source>
</evidence>
<keyword evidence="2 6" id="KW-0812">Transmembrane</keyword>
<name>A0A7D8UNC1_9HELO</name>
<dbReference type="PANTHER" id="PTHR31310">
    <property type="match status" value="1"/>
</dbReference>
<accession>A0A7D8UNC1</accession>
<evidence type="ECO:0000256" key="6">
    <source>
        <dbReference type="SAM" id="Phobius"/>
    </source>
</evidence>
<feature type="region of interest" description="Disordered" evidence="5">
    <location>
        <begin position="62"/>
        <end position="97"/>
    </location>
</feature>
<feature type="transmembrane region" description="Helical" evidence="6">
    <location>
        <begin position="240"/>
        <end position="258"/>
    </location>
</feature>
<keyword evidence="3 6" id="KW-1133">Transmembrane helix</keyword>
<feature type="transmembrane region" description="Helical" evidence="6">
    <location>
        <begin position="332"/>
        <end position="351"/>
    </location>
</feature>
<feature type="transmembrane region" description="Helical" evidence="6">
    <location>
        <begin position="123"/>
        <end position="143"/>
    </location>
</feature>